<dbReference type="AlphaFoldDB" id="A0A918NIR4"/>
<evidence type="ECO:0000256" key="3">
    <source>
        <dbReference type="ARBA" id="ARBA00035643"/>
    </source>
</evidence>
<evidence type="ECO:0000313" key="5">
    <source>
        <dbReference type="Proteomes" id="UP000645555"/>
    </source>
</evidence>
<comment type="subcellular location">
    <subcellularLocation>
        <location evidence="2">Gas vesicle</location>
    </subcellularLocation>
</comment>
<organism evidence="4 5">
    <name type="scientific">Streptomyces fructofermentans</name>
    <dbReference type="NCBI Taxonomy" id="152141"/>
    <lineage>
        <taxon>Bacteria</taxon>
        <taxon>Bacillati</taxon>
        <taxon>Actinomycetota</taxon>
        <taxon>Actinomycetes</taxon>
        <taxon>Kitasatosporales</taxon>
        <taxon>Streptomycetaceae</taxon>
        <taxon>Streptomyces</taxon>
    </lineage>
</organism>
<comment type="similarity">
    <text evidence="3">Belongs to the gas vesicle GvpF/GvpL family.</text>
</comment>
<dbReference type="InterPro" id="IPR009430">
    <property type="entry name" value="GvpL/GvpF"/>
</dbReference>
<dbReference type="RefSeq" id="WP_190037830.1">
    <property type="nucleotide sequence ID" value="NZ_BMWD01000019.1"/>
</dbReference>
<reference evidence="4" key="1">
    <citation type="journal article" date="2014" name="Int. J. Syst. Evol. Microbiol.">
        <title>Complete genome sequence of Corynebacterium casei LMG S-19264T (=DSM 44701T), isolated from a smear-ripened cheese.</title>
        <authorList>
            <consortium name="US DOE Joint Genome Institute (JGI-PGF)"/>
            <person name="Walter F."/>
            <person name="Albersmeier A."/>
            <person name="Kalinowski J."/>
            <person name="Ruckert C."/>
        </authorList>
    </citation>
    <scope>NUCLEOTIDE SEQUENCE</scope>
    <source>
        <strain evidence="4">JCM 4956</strain>
    </source>
</reference>
<reference evidence="4" key="2">
    <citation type="submission" date="2020-09" db="EMBL/GenBank/DDBJ databases">
        <authorList>
            <person name="Sun Q."/>
            <person name="Ohkuma M."/>
        </authorList>
    </citation>
    <scope>NUCLEOTIDE SEQUENCE</scope>
    <source>
        <strain evidence="4">JCM 4956</strain>
    </source>
</reference>
<proteinExistence type="inferred from homology"/>
<dbReference type="GO" id="GO:0031412">
    <property type="term" value="P:gas vesicle organization"/>
    <property type="evidence" value="ECO:0007669"/>
    <property type="project" value="InterPro"/>
</dbReference>
<keyword evidence="5" id="KW-1185">Reference proteome</keyword>
<dbReference type="Pfam" id="PF06386">
    <property type="entry name" value="GvpL_GvpF"/>
    <property type="match status" value="1"/>
</dbReference>
<protein>
    <submittedName>
        <fullName evidence="4">Gas vesicle protein</fullName>
    </submittedName>
</protein>
<gene>
    <name evidence="4" type="ORF">GCM10010515_50280</name>
</gene>
<dbReference type="PANTHER" id="PTHR36852">
    <property type="entry name" value="PROTEIN GVPL 2"/>
    <property type="match status" value="1"/>
</dbReference>
<sequence>MTADGVYVYAIIRAGRRLPPGARGVGSPERSLRALRRGRIAAVVSDAPSDLRARRRDLLAHQELLLLLSEQGAVLPMRFGMVAGDETAVHGQLATREAEYVGALEHLSGGVEFNIKALPAQDALAALVAEDKKVRRLRDELRRHPGYEASIRLGEAVAAGLRRRAAEAGQRALSELTPQARAVTFGPEVRGCVLNASFLVDRGASEDFRGVAERIARTSRDRMELRLSGPLPCYSFVPAEGAAVRAQGA</sequence>
<evidence type="ECO:0000313" key="4">
    <source>
        <dbReference type="EMBL" id="GGX76436.1"/>
    </source>
</evidence>
<evidence type="ECO:0000256" key="1">
    <source>
        <dbReference type="ARBA" id="ARBA00022987"/>
    </source>
</evidence>
<dbReference type="PANTHER" id="PTHR36852:SF1">
    <property type="entry name" value="PROTEIN GVPL 2"/>
    <property type="match status" value="1"/>
</dbReference>
<name>A0A918NIR4_9ACTN</name>
<comment type="caution">
    <text evidence="4">The sequence shown here is derived from an EMBL/GenBank/DDBJ whole genome shotgun (WGS) entry which is preliminary data.</text>
</comment>
<keyword evidence="1" id="KW-0304">Gas vesicle</keyword>
<dbReference type="GO" id="GO:0031411">
    <property type="term" value="C:gas vesicle"/>
    <property type="evidence" value="ECO:0007669"/>
    <property type="project" value="UniProtKB-SubCell"/>
</dbReference>
<dbReference type="Proteomes" id="UP000645555">
    <property type="component" value="Unassembled WGS sequence"/>
</dbReference>
<evidence type="ECO:0000256" key="2">
    <source>
        <dbReference type="ARBA" id="ARBA00035108"/>
    </source>
</evidence>
<accession>A0A918NIR4</accession>
<dbReference type="EMBL" id="BMWD01000019">
    <property type="protein sequence ID" value="GGX76436.1"/>
    <property type="molecule type" value="Genomic_DNA"/>
</dbReference>